<accession>A0A369KTP3</accession>
<reference evidence="2" key="1">
    <citation type="submission" date="2018-04" db="EMBL/GenBank/DDBJ databases">
        <title>Draft genome sequence of the Candidatus Spirobacillus cienkowskii, a pathogen of freshwater Daphnia species, reconstructed from hemolymph metagenomic reads.</title>
        <authorList>
            <person name="Bresciani L."/>
            <person name="Lemos L.N."/>
            <person name="Wale N."/>
            <person name="Lin J.Y."/>
            <person name="Fernandes G.R."/>
            <person name="Duffy M.A."/>
            <person name="Rodrigues J.M."/>
        </authorList>
    </citation>
    <scope>NUCLEOTIDE SEQUENCE [LARGE SCALE GENOMIC DNA]</scope>
    <source>
        <strain evidence="2">Binning01</strain>
    </source>
</reference>
<dbReference type="InterPro" id="IPR012338">
    <property type="entry name" value="Beta-lactam/transpept-like"/>
</dbReference>
<proteinExistence type="predicted"/>
<dbReference type="SUPFAM" id="SSF56601">
    <property type="entry name" value="beta-lactamase/transpeptidase-like"/>
    <property type="match status" value="1"/>
</dbReference>
<name>A0A369KTP3_9BACT</name>
<dbReference type="AlphaFoldDB" id="A0A369KTP3"/>
<dbReference type="PANTHER" id="PTHR46825">
    <property type="entry name" value="D-ALANYL-D-ALANINE-CARBOXYPEPTIDASE/ENDOPEPTIDASE AMPH"/>
    <property type="match status" value="1"/>
</dbReference>
<dbReference type="Pfam" id="PF00144">
    <property type="entry name" value="Beta-lactamase"/>
    <property type="match status" value="1"/>
</dbReference>
<dbReference type="Proteomes" id="UP000253934">
    <property type="component" value="Unassembled WGS sequence"/>
</dbReference>
<keyword evidence="2" id="KW-0378">Hydrolase</keyword>
<evidence type="ECO:0000313" key="2">
    <source>
        <dbReference type="EMBL" id="RDB37128.1"/>
    </source>
</evidence>
<dbReference type="PANTHER" id="PTHR46825:SF7">
    <property type="entry name" value="D-ALANYL-D-ALANINE CARBOXYPEPTIDASE"/>
    <property type="match status" value="1"/>
</dbReference>
<dbReference type="InterPro" id="IPR001466">
    <property type="entry name" value="Beta-lactam-related"/>
</dbReference>
<evidence type="ECO:0000259" key="1">
    <source>
        <dbReference type="Pfam" id="PF00144"/>
    </source>
</evidence>
<dbReference type="Gene3D" id="3.40.710.10">
    <property type="entry name" value="DD-peptidase/beta-lactamase superfamily"/>
    <property type="match status" value="1"/>
</dbReference>
<comment type="caution">
    <text evidence="2">The sequence shown here is derived from an EMBL/GenBank/DDBJ whole genome shotgun (WGS) entry which is preliminary data.</text>
</comment>
<gene>
    <name evidence="2" type="ORF">DCC88_01655</name>
</gene>
<keyword evidence="3" id="KW-1185">Reference proteome</keyword>
<dbReference type="GO" id="GO:0016787">
    <property type="term" value="F:hydrolase activity"/>
    <property type="evidence" value="ECO:0007669"/>
    <property type="project" value="UniProtKB-KW"/>
</dbReference>
<sequence length="402" mass="46273">MFFDILKFIYIGGLVIKFKLLFKILVIIILTSCVHQVNSSKNIYNLENLKSDLNQIISKENLSAISLAIKCPKVNDFNVIDINLGFNSINGENVTQLSLFQIGSITKTFVATIILQLENEKLLSLEDNIEKYFPQQYKNWSKIKIKNLLNMTSGIHNYNDPKNQYFIGKTLRDPDYYFTNEDLLRLVKSEDLKFVPNSSWMYSNTNYILLGKIIEKVSNSTFSEQLQKRILQPLQMSNTYFIKHRPKTEIPLYKISHLTQGYLYNETLLKNFDINDLSLSFASYAGSIISTSNDLLKFINALFLTKENNNLNSLKKLSAEFNYFENTDNTGIIRKISSNKMDSGYGLGIFILNDNNFNDFNYFHTGGTYGYLSKMSYLKNSNASYVLLINSTHQLDFRGCPT</sequence>
<dbReference type="InterPro" id="IPR050491">
    <property type="entry name" value="AmpC-like"/>
</dbReference>
<dbReference type="EMBL" id="QOVW01000008">
    <property type="protein sequence ID" value="RDB37128.1"/>
    <property type="molecule type" value="Genomic_DNA"/>
</dbReference>
<evidence type="ECO:0000313" key="3">
    <source>
        <dbReference type="Proteomes" id="UP000253934"/>
    </source>
</evidence>
<protein>
    <submittedName>
        <fullName evidence="2">Class A beta-lactamase-related serine hydrolase</fullName>
    </submittedName>
</protein>
<organism evidence="2 3">
    <name type="scientific">Spirobacillus cienkowskii</name>
    <dbReference type="NCBI Taxonomy" id="495820"/>
    <lineage>
        <taxon>Bacteria</taxon>
        <taxon>Pseudomonadati</taxon>
        <taxon>Bdellovibrionota</taxon>
        <taxon>Oligoflexia</taxon>
        <taxon>Silvanigrellales</taxon>
        <taxon>Spirobacillus</taxon>
    </lineage>
</organism>
<feature type="domain" description="Beta-lactamase-related" evidence="1">
    <location>
        <begin position="90"/>
        <end position="394"/>
    </location>
</feature>